<name>A0ABM9ACH1_9GAMM</name>
<keyword evidence="5" id="KW-1185">Reference proteome</keyword>
<comment type="caution">
    <text evidence="4">The sequence shown here is derived from an EMBL/GenBank/DDBJ whole genome shotgun (WGS) entry which is preliminary data.</text>
</comment>
<keyword evidence="4" id="KW-0560">Oxidoreductase</keyword>
<dbReference type="Gene3D" id="3.40.50.620">
    <property type="entry name" value="HUPs"/>
    <property type="match status" value="1"/>
</dbReference>
<sequence length="208" mass="24176">MNNFNLTEINAELRDKSPEEVIRWAIELQKKTILTTSFSPNAAVMLHQLVKVDRRIPVVWIDSGYNTRDTYNVATQLTEELQLNLSSYAPLMTTARRDALMGIPTLEDEALHKEFTRQVKLEPFSRALAEHQPEIWLTGIRKDETAFRETLDIVSWDSRGILKVAPIFYWSDQQVDQYMDDNKLPSCQRYFDPTKVEDKRECGLHTSI</sequence>
<organism evidence="4 5">
    <name type="scientific">Sinobacterium norvegicum</name>
    <dbReference type="NCBI Taxonomy" id="1641715"/>
    <lineage>
        <taxon>Bacteria</taxon>
        <taxon>Pseudomonadati</taxon>
        <taxon>Pseudomonadota</taxon>
        <taxon>Gammaproteobacteria</taxon>
        <taxon>Cellvibrionales</taxon>
        <taxon>Spongiibacteraceae</taxon>
        <taxon>Sinobacterium</taxon>
    </lineage>
</organism>
<protein>
    <submittedName>
        <fullName evidence="4">Phosphoadenosine phosphosulfate reductase</fullName>
        <ecNumber evidence="4">1.8.4.8</ecNumber>
    </submittedName>
</protein>
<dbReference type="Proteomes" id="UP000838100">
    <property type="component" value="Unassembled WGS sequence"/>
</dbReference>
<feature type="domain" description="Phosphoadenosine phosphosulphate reductase" evidence="3">
    <location>
        <begin position="33"/>
        <end position="190"/>
    </location>
</feature>
<evidence type="ECO:0000259" key="3">
    <source>
        <dbReference type="Pfam" id="PF01507"/>
    </source>
</evidence>
<dbReference type="EMBL" id="CAKLPX010000001">
    <property type="protein sequence ID" value="CAH0990894.1"/>
    <property type="molecule type" value="Genomic_DNA"/>
</dbReference>
<dbReference type="InterPro" id="IPR014729">
    <property type="entry name" value="Rossmann-like_a/b/a_fold"/>
</dbReference>
<gene>
    <name evidence="4" type="primary">cysH</name>
    <name evidence="4" type="ORF">SIN8267_00994</name>
</gene>
<dbReference type="SUPFAM" id="SSF52402">
    <property type="entry name" value="Adenine nucleotide alpha hydrolases-like"/>
    <property type="match status" value="1"/>
</dbReference>
<evidence type="ECO:0000256" key="1">
    <source>
        <dbReference type="ARBA" id="ARBA00009732"/>
    </source>
</evidence>
<evidence type="ECO:0000313" key="4">
    <source>
        <dbReference type="EMBL" id="CAH0990894.1"/>
    </source>
</evidence>
<evidence type="ECO:0000313" key="5">
    <source>
        <dbReference type="Proteomes" id="UP000838100"/>
    </source>
</evidence>
<dbReference type="EC" id="1.8.4.8" evidence="4"/>
<reference evidence="4" key="1">
    <citation type="submission" date="2021-12" db="EMBL/GenBank/DDBJ databases">
        <authorList>
            <person name="Rodrigo-Torres L."/>
            <person name="Arahal R. D."/>
            <person name="Lucena T."/>
        </authorList>
    </citation>
    <scope>NUCLEOTIDE SEQUENCE</scope>
    <source>
        <strain evidence="4">CECT 8267</strain>
    </source>
</reference>
<dbReference type="PANTHER" id="PTHR46509:SF1">
    <property type="entry name" value="PHOSPHOADENOSINE PHOSPHOSULFATE REDUCTASE"/>
    <property type="match status" value="1"/>
</dbReference>
<dbReference type="InterPro" id="IPR002500">
    <property type="entry name" value="PAPS_reduct_dom"/>
</dbReference>
<dbReference type="Pfam" id="PF01507">
    <property type="entry name" value="PAPS_reduct"/>
    <property type="match status" value="1"/>
</dbReference>
<dbReference type="RefSeq" id="WP_237443560.1">
    <property type="nucleotide sequence ID" value="NZ_CAKLPX010000001.1"/>
</dbReference>
<dbReference type="GO" id="GO:0004604">
    <property type="term" value="F:phosphoadenylyl-sulfate reductase (thioredoxin) activity"/>
    <property type="evidence" value="ECO:0007669"/>
    <property type="project" value="UniProtKB-EC"/>
</dbReference>
<proteinExistence type="inferred from homology"/>
<evidence type="ECO:0000256" key="2">
    <source>
        <dbReference type="ARBA" id="ARBA00024327"/>
    </source>
</evidence>
<comment type="pathway">
    <text evidence="2">Sulfur metabolism; hydrogen sulfide biosynthesis; sulfite from sulfate.</text>
</comment>
<accession>A0ABM9ACH1</accession>
<comment type="similarity">
    <text evidence="1">Belongs to the PAPS reductase family. CysH subfamily.</text>
</comment>
<dbReference type="PANTHER" id="PTHR46509">
    <property type="entry name" value="PHOSPHOADENOSINE PHOSPHOSULFATE REDUCTASE"/>
    <property type="match status" value="1"/>
</dbReference>